<proteinExistence type="predicted"/>
<dbReference type="Proteomes" id="UP001174934">
    <property type="component" value="Unassembled WGS sequence"/>
</dbReference>
<keyword evidence="1" id="KW-0677">Repeat</keyword>
<dbReference type="SUPFAM" id="SSF48403">
    <property type="entry name" value="Ankyrin repeat"/>
    <property type="match status" value="2"/>
</dbReference>
<name>A0AA39WHM4_9PEZI</name>
<comment type="caution">
    <text evidence="4">The sequence shown here is derived from an EMBL/GenBank/DDBJ whole genome shotgun (WGS) entry which is preliminary data.</text>
</comment>
<dbReference type="AlphaFoldDB" id="A0AA39WHM4"/>
<dbReference type="Pfam" id="PF12796">
    <property type="entry name" value="Ank_2"/>
    <property type="match status" value="1"/>
</dbReference>
<dbReference type="Pfam" id="PF00023">
    <property type="entry name" value="Ank"/>
    <property type="match status" value="1"/>
</dbReference>
<dbReference type="PROSITE" id="PS50297">
    <property type="entry name" value="ANK_REP_REGION"/>
    <property type="match status" value="1"/>
</dbReference>
<dbReference type="EMBL" id="JAULSR010000006">
    <property type="protein sequence ID" value="KAK0615573.1"/>
    <property type="molecule type" value="Genomic_DNA"/>
</dbReference>
<gene>
    <name evidence="4" type="ORF">B0T17DRAFT_510162</name>
</gene>
<feature type="repeat" description="ANK" evidence="3">
    <location>
        <begin position="384"/>
        <end position="417"/>
    </location>
</feature>
<evidence type="ECO:0000313" key="4">
    <source>
        <dbReference type="EMBL" id="KAK0615573.1"/>
    </source>
</evidence>
<dbReference type="SMART" id="SM00248">
    <property type="entry name" value="ANK"/>
    <property type="match status" value="7"/>
</dbReference>
<evidence type="ECO:0000313" key="5">
    <source>
        <dbReference type="Proteomes" id="UP001174934"/>
    </source>
</evidence>
<evidence type="ECO:0000256" key="3">
    <source>
        <dbReference type="PROSITE-ProRule" id="PRU00023"/>
    </source>
</evidence>
<keyword evidence="5" id="KW-1185">Reference proteome</keyword>
<organism evidence="4 5">
    <name type="scientific">Bombardia bombarda</name>
    <dbReference type="NCBI Taxonomy" id="252184"/>
    <lineage>
        <taxon>Eukaryota</taxon>
        <taxon>Fungi</taxon>
        <taxon>Dikarya</taxon>
        <taxon>Ascomycota</taxon>
        <taxon>Pezizomycotina</taxon>
        <taxon>Sordariomycetes</taxon>
        <taxon>Sordariomycetidae</taxon>
        <taxon>Sordariales</taxon>
        <taxon>Lasiosphaeriaceae</taxon>
        <taxon>Bombardia</taxon>
    </lineage>
</organism>
<reference evidence="4" key="1">
    <citation type="submission" date="2023-06" db="EMBL/GenBank/DDBJ databases">
        <title>Genome-scale phylogeny and comparative genomics of the fungal order Sordariales.</title>
        <authorList>
            <consortium name="Lawrence Berkeley National Laboratory"/>
            <person name="Hensen N."/>
            <person name="Bonometti L."/>
            <person name="Westerberg I."/>
            <person name="Brannstrom I.O."/>
            <person name="Guillou S."/>
            <person name="Cros-Aarteil S."/>
            <person name="Calhoun S."/>
            <person name="Haridas S."/>
            <person name="Kuo A."/>
            <person name="Mondo S."/>
            <person name="Pangilinan J."/>
            <person name="Riley R."/>
            <person name="LaButti K."/>
            <person name="Andreopoulos B."/>
            <person name="Lipzen A."/>
            <person name="Chen C."/>
            <person name="Yanf M."/>
            <person name="Daum C."/>
            <person name="Ng V."/>
            <person name="Clum A."/>
            <person name="Steindorff A."/>
            <person name="Ohm R."/>
            <person name="Martin F."/>
            <person name="Silar P."/>
            <person name="Natvig D."/>
            <person name="Lalanne C."/>
            <person name="Gautier V."/>
            <person name="Ament-velasquez S.L."/>
            <person name="Kruys A."/>
            <person name="Hutchinson M.I."/>
            <person name="Powell A.J."/>
            <person name="Barry K."/>
            <person name="Miller A.N."/>
            <person name="Grigoriev I.V."/>
            <person name="Debuchy R."/>
            <person name="Gladieux P."/>
            <person name="Thoren M.H."/>
            <person name="Johannesson H."/>
        </authorList>
    </citation>
    <scope>NUCLEOTIDE SEQUENCE</scope>
    <source>
        <strain evidence="4">SMH3391-2</strain>
    </source>
</reference>
<protein>
    <submittedName>
        <fullName evidence="4">Ankyrin repeat-containing domain protein</fullName>
    </submittedName>
</protein>
<dbReference type="PANTHER" id="PTHR24173:SF74">
    <property type="entry name" value="ANKYRIN REPEAT DOMAIN-CONTAINING PROTEIN 16"/>
    <property type="match status" value="1"/>
</dbReference>
<feature type="repeat" description="ANK" evidence="3">
    <location>
        <begin position="108"/>
        <end position="140"/>
    </location>
</feature>
<keyword evidence="2 3" id="KW-0040">ANK repeat</keyword>
<accession>A0AA39WHM4</accession>
<sequence length="567" mass="62931">MDLPASFSSLSNEIVLSIAELLDCARDKAALAATCRGCHSLLNPHLYQFHFKEQGSEALLWAVKSDDRLEALKKLHEYGADINDTGPSAAHVSAYELSYQPPLAHLQCSFTPLHLAAYSGQFETVKWLAEHGASVHDDNCSNLCGCSSFPYPINPLFIHESRDRSVKWSALHLALCSGRPQGYEIAKLLISHGAPPIVSKARVHDPVTALHTAAVSNQPAVVEYLVEQRLVDINRAVTSDRLTPLHFAIYDKDDKNIERTACLSRLIALGANEEKRDRLDLTAYAQACKLGNWTAALILLAGGADHGVGLREHPINPLDDLLFHISTFAMRNHGRYVNPSINADRWEDRRELVLEKLFSLGVGINHSRTALLYYHREGQVRTTISYTPLIGAAFKNCGARVLQYLLKRGADVDATDEDGNTALAHAVLDHFRRERADVQYMVVRGADFSNTSVAHALFNRVRRERMYGYVDGATASMDVLIRYGARLDSGQSGVDSPIALALGAKHYDYDDIARYLINEATLSNCKLEHLEQLVVIFPSHRLLSALRGRIDVLKKRSQARQESGPRD</sequence>
<dbReference type="InterPro" id="IPR036770">
    <property type="entry name" value="Ankyrin_rpt-contain_sf"/>
</dbReference>
<dbReference type="Pfam" id="PF13606">
    <property type="entry name" value="Ank_3"/>
    <property type="match status" value="1"/>
</dbReference>
<dbReference type="InterPro" id="IPR002110">
    <property type="entry name" value="Ankyrin_rpt"/>
</dbReference>
<dbReference type="PROSITE" id="PS50088">
    <property type="entry name" value="ANK_REPEAT"/>
    <property type="match status" value="2"/>
</dbReference>
<dbReference type="PRINTS" id="PR01415">
    <property type="entry name" value="ANKYRIN"/>
</dbReference>
<evidence type="ECO:0000256" key="1">
    <source>
        <dbReference type="ARBA" id="ARBA00022737"/>
    </source>
</evidence>
<evidence type="ECO:0000256" key="2">
    <source>
        <dbReference type="ARBA" id="ARBA00023043"/>
    </source>
</evidence>
<dbReference type="PANTHER" id="PTHR24173">
    <property type="entry name" value="ANKYRIN REPEAT CONTAINING"/>
    <property type="match status" value="1"/>
</dbReference>
<dbReference type="Gene3D" id="1.25.40.20">
    <property type="entry name" value="Ankyrin repeat-containing domain"/>
    <property type="match status" value="3"/>
</dbReference>